<evidence type="ECO:0000256" key="10">
    <source>
        <dbReference type="ARBA" id="ARBA00022840"/>
    </source>
</evidence>
<comment type="function">
    <text evidence="1">Transfers the gamma-phosphate of ATP to the 4'-position of a tetraacyldisaccharide 1-phosphate intermediate (termed DS-1-P) to form tetraacyldisaccharide 1,4'-bis-phosphate (lipid IVA).</text>
</comment>
<keyword evidence="5" id="KW-0444">Lipid biosynthesis</keyword>
<keyword evidence="9" id="KW-0418">Kinase</keyword>
<evidence type="ECO:0000256" key="4">
    <source>
        <dbReference type="ARBA" id="ARBA00016436"/>
    </source>
</evidence>
<dbReference type="EC" id="2.7.1.130" evidence="3 12"/>
<dbReference type="Pfam" id="PF02606">
    <property type="entry name" value="LpxK"/>
    <property type="match status" value="1"/>
</dbReference>
<dbReference type="Proteomes" id="UP000460875">
    <property type="component" value="Unassembled WGS sequence"/>
</dbReference>
<proteinExistence type="predicted"/>
<evidence type="ECO:0000256" key="8">
    <source>
        <dbReference type="ARBA" id="ARBA00022741"/>
    </source>
</evidence>
<dbReference type="GO" id="GO:0009029">
    <property type="term" value="F:lipid-A 4'-kinase activity"/>
    <property type="evidence" value="ECO:0007669"/>
    <property type="project" value="UniProtKB-UniRule"/>
</dbReference>
<gene>
    <name evidence="13" type="primary">lpxK</name>
    <name evidence="13" type="ORF">GP975_31645</name>
</gene>
<comment type="pathway">
    <text evidence="2">Glycolipid biosynthesis; lipid IV(A) biosynthesis; lipid IV(A) from (3R)-3-hydroxytetradecanoyl-[acyl-carrier-protein] and UDP-N-acetyl-alpha-D-glucosamine: step 6/6.</text>
</comment>
<keyword evidence="10" id="KW-0067">ATP-binding</keyword>
<dbReference type="GO" id="GO:0005886">
    <property type="term" value="C:plasma membrane"/>
    <property type="evidence" value="ECO:0007669"/>
    <property type="project" value="TreeGrafter"/>
</dbReference>
<reference evidence="13 14" key="1">
    <citation type="submission" date="2019-12" db="EMBL/GenBank/DDBJ databases">
        <title>Enteriobacteria Tanzani isolates_8377-8380.</title>
        <authorList>
            <person name="Subbiah M."/>
            <person name="Call D."/>
        </authorList>
    </citation>
    <scope>NUCLEOTIDE SEQUENCE [LARGE SCALE GENOMIC DNA]</scope>
    <source>
        <strain evidence="13 14">8379wE2</strain>
    </source>
</reference>
<dbReference type="PANTHER" id="PTHR42724">
    <property type="entry name" value="TETRAACYLDISACCHARIDE 4'-KINASE"/>
    <property type="match status" value="1"/>
</dbReference>
<keyword evidence="7 13" id="KW-0808">Transferase</keyword>
<evidence type="ECO:0000256" key="1">
    <source>
        <dbReference type="ARBA" id="ARBA00002274"/>
    </source>
</evidence>
<sequence length="169" mass="18229">EIVVIDGVRRFGNGWWLPAGPMRERAGRLKSVDAVIVNGGVPRSGEIPMHLLPGQAVNLRTGTRCDVAQLEHVVAMAGIGHPPRFFATLKMCGVQPEKCVPLADHQSLNHADVSALVSAGQTLVMTEKDAVKCRAFAEENWWYLPVDAQLSGDEPAKLLTQLTLLASGN</sequence>
<dbReference type="GO" id="GO:0009245">
    <property type="term" value="P:lipid A biosynthetic process"/>
    <property type="evidence" value="ECO:0007669"/>
    <property type="project" value="UniProtKB-UniRule"/>
</dbReference>
<dbReference type="GO" id="GO:0005524">
    <property type="term" value="F:ATP binding"/>
    <property type="evidence" value="ECO:0007669"/>
    <property type="project" value="UniProtKB-KW"/>
</dbReference>
<evidence type="ECO:0000256" key="3">
    <source>
        <dbReference type="ARBA" id="ARBA00012071"/>
    </source>
</evidence>
<evidence type="ECO:0000256" key="2">
    <source>
        <dbReference type="ARBA" id="ARBA00004870"/>
    </source>
</evidence>
<organism evidence="13 14">
    <name type="scientific">Escherichia coli</name>
    <dbReference type="NCBI Taxonomy" id="562"/>
    <lineage>
        <taxon>Bacteria</taxon>
        <taxon>Pseudomonadati</taxon>
        <taxon>Pseudomonadota</taxon>
        <taxon>Gammaproteobacteria</taxon>
        <taxon>Enterobacterales</taxon>
        <taxon>Enterobacteriaceae</taxon>
        <taxon>Escherichia</taxon>
    </lineage>
</organism>
<dbReference type="GO" id="GO:0009244">
    <property type="term" value="P:lipopolysaccharide core region biosynthetic process"/>
    <property type="evidence" value="ECO:0007669"/>
    <property type="project" value="TreeGrafter"/>
</dbReference>
<protein>
    <recommendedName>
        <fullName evidence="4 12">Tetraacyldisaccharide 4'-kinase</fullName>
        <ecNumber evidence="3 12">2.7.1.130</ecNumber>
    </recommendedName>
</protein>
<name>A0A8T5ZLT7_ECOLX</name>
<evidence type="ECO:0000313" key="13">
    <source>
        <dbReference type="EMBL" id="MWR42511.1"/>
    </source>
</evidence>
<feature type="non-terminal residue" evidence="13">
    <location>
        <position position="1"/>
    </location>
</feature>
<accession>A0A8T5ZLT7</accession>
<comment type="caution">
    <text evidence="13">The sequence shown here is derived from an EMBL/GenBank/DDBJ whole genome shotgun (WGS) entry which is preliminary data.</text>
</comment>
<evidence type="ECO:0000256" key="7">
    <source>
        <dbReference type="ARBA" id="ARBA00022679"/>
    </source>
</evidence>
<keyword evidence="11" id="KW-0443">Lipid metabolism</keyword>
<dbReference type="PANTHER" id="PTHR42724:SF1">
    <property type="entry name" value="TETRAACYLDISACCHARIDE 4'-KINASE, MITOCHONDRIAL-RELATED"/>
    <property type="match status" value="1"/>
</dbReference>
<dbReference type="InterPro" id="IPR003758">
    <property type="entry name" value="LpxK"/>
</dbReference>
<evidence type="ECO:0000256" key="5">
    <source>
        <dbReference type="ARBA" id="ARBA00022516"/>
    </source>
</evidence>
<dbReference type="NCBIfam" id="TIGR00682">
    <property type="entry name" value="lpxK"/>
    <property type="match status" value="1"/>
</dbReference>
<dbReference type="EMBL" id="WTQT01001699">
    <property type="protein sequence ID" value="MWR42511.1"/>
    <property type="molecule type" value="Genomic_DNA"/>
</dbReference>
<evidence type="ECO:0000256" key="12">
    <source>
        <dbReference type="NCBIfam" id="TIGR00682"/>
    </source>
</evidence>
<evidence type="ECO:0000256" key="11">
    <source>
        <dbReference type="ARBA" id="ARBA00023098"/>
    </source>
</evidence>
<evidence type="ECO:0000313" key="14">
    <source>
        <dbReference type="Proteomes" id="UP000460875"/>
    </source>
</evidence>
<keyword evidence="8" id="KW-0547">Nucleotide-binding</keyword>
<keyword evidence="6" id="KW-0441">Lipid A biosynthesis</keyword>
<dbReference type="AlphaFoldDB" id="A0A8T5ZLT7"/>
<evidence type="ECO:0000256" key="6">
    <source>
        <dbReference type="ARBA" id="ARBA00022556"/>
    </source>
</evidence>
<evidence type="ECO:0000256" key="9">
    <source>
        <dbReference type="ARBA" id="ARBA00022777"/>
    </source>
</evidence>